<dbReference type="EMBL" id="JBGOSP010000051">
    <property type="protein sequence ID" value="MFA3843097.1"/>
    <property type="molecule type" value="Genomic_DNA"/>
</dbReference>
<proteinExistence type="inferred from homology"/>
<dbReference type="RefSeq" id="WP_372566962.1">
    <property type="nucleotide sequence ID" value="NZ_JBGOSP010000051.1"/>
</dbReference>
<gene>
    <name evidence="4" type="ORF">ACEG43_44400</name>
</gene>
<keyword evidence="2 4" id="KW-0560">Oxidoreductase</keyword>
<dbReference type="Pfam" id="PF00106">
    <property type="entry name" value="adh_short"/>
    <property type="match status" value="1"/>
</dbReference>
<dbReference type="Proteomes" id="UP001571476">
    <property type="component" value="Unassembled WGS sequence"/>
</dbReference>
<dbReference type="Gene3D" id="3.40.50.720">
    <property type="entry name" value="NAD(P)-binding Rossmann-like Domain"/>
    <property type="match status" value="1"/>
</dbReference>
<evidence type="ECO:0000256" key="1">
    <source>
        <dbReference type="ARBA" id="ARBA00006484"/>
    </source>
</evidence>
<evidence type="ECO:0000256" key="2">
    <source>
        <dbReference type="ARBA" id="ARBA00023002"/>
    </source>
</evidence>
<dbReference type="InterPro" id="IPR002347">
    <property type="entry name" value="SDR_fam"/>
</dbReference>
<evidence type="ECO:0000256" key="3">
    <source>
        <dbReference type="RuleBase" id="RU000363"/>
    </source>
</evidence>
<reference evidence="4 5" key="1">
    <citation type="submission" date="2024-08" db="EMBL/GenBank/DDBJ databases">
        <title>Genome sequence of Streptomyces aureus CACIA-1.46HGO.</title>
        <authorList>
            <person name="Evangelista-Martinez Z."/>
        </authorList>
    </citation>
    <scope>NUCLEOTIDE SEQUENCE [LARGE SCALE GENOMIC DNA]</scope>
    <source>
        <strain evidence="4 5">CACIA-1.46HGO</strain>
    </source>
</reference>
<dbReference type="GO" id="GO:0016491">
    <property type="term" value="F:oxidoreductase activity"/>
    <property type="evidence" value="ECO:0007669"/>
    <property type="project" value="UniProtKB-KW"/>
</dbReference>
<keyword evidence="5" id="KW-1185">Reference proteome</keyword>
<dbReference type="PRINTS" id="PR00080">
    <property type="entry name" value="SDRFAMILY"/>
</dbReference>
<sequence>MSSEPSRRLDGKVALVTGSGGGIGKQYALLLARHGARVVVNDIGLRAGASAEAVAKEIRAAGGEAVASTQSATWDGAEELVATAGDAYGQLDILINNATFTRLGDLWDYPEEDWDSTLAVNLKGYFAMIRYAAPRLAAQGGGVIVNVSSASGLGHASHTAYGTAKEGVIGLTRSVARELGHFGIRCNAVRPMAAGQSAGEFVKRAARWSALVKGTMSPRIYALQQQLLHTPERLSTDKAAPLVAWLCTDAAGNVNGQTFELHGDTVTRLSEPEPVRSMSHEGGWDLDLLDRWAPENLVDGLQNRFLLEGIEGLPSITR</sequence>
<organism evidence="4 5">
    <name type="scientific">Streptomyces aureus</name>
    <dbReference type="NCBI Taxonomy" id="193461"/>
    <lineage>
        <taxon>Bacteria</taxon>
        <taxon>Bacillati</taxon>
        <taxon>Actinomycetota</taxon>
        <taxon>Actinomycetes</taxon>
        <taxon>Kitasatosporales</taxon>
        <taxon>Streptomycetaceae</taxon>
        <taxon>Streptomyces</taxon>
    </lineage>
</organism>
<dbReference type="PRINTS" id="PR00081">
    <property type="entry name" value="GDHRDH"/>
</dbReference>
<dbReference type="InterPro" id="IPR036291">
    <property type="entry name" value="NAD(P)-bd_dom_sf"/>
</dbReference>
<name>A0ABV4SXB0_9ACTN</name>
<protein>
    <submittedName>
        <fullName evidence="4">SDR family NAD(P)-dependent oxidoreductase</fullName>
        <ecNumber evidence="4">1.1.1.-</ecNumber>
    </submittedName>
</protein>
<evidence type="ECO:0000313" key="4">
    <source>
        <dbReference type="EMBL" id="MFA3843097.1"/>
    </source>
</evidence>
<dbReference type="PANTHER" id="PTHR45024:SF2">
    <property type="entry name" value="SCP2 DOMAIN-CONTAINING PROTEIN"/>
    <property type="match status" value="1"/>
</dbReference>
<evidence type="ECO:0000313" key="5">
    <source>
        <dbReference type="Proteomes" id="UP001571476"/>
    </source>
</evidence>
<dbReference type="PANTHER" id="PTHR45024">
    <property type="entry name" value="DEHYDROGENASES, SHORT CHAIN"/>
    <property type="match status" value="1"/>
</dbReference>
<dbReference type="InterPro" id="IPR020904">
    <property type="entry name" value="Sc_DH/Rdtase_CS"/>
</dbReference>
<dbReference type="InterPro" id="IPR051687">
    <property type="entry name" value="Peroxisomal_Beta-Oxidation"/>
</dbReference>
<dbReference type="PROSITE" id="PS00061">
    <property type="entry name" value="ADH_SHORT"/>
    <property type="match status" value="1"/>
</dbReference>
<accession>A0ABV4SXB0</accession>
<comment type="caution">
    <text evidence="4">The sequence shown here is derived from an EMBL/GenBank/DDBJ whole genome shotgun (WGS) entry which is preliminary data.</text>
</comment>
<dbReference type="SUPFAM" id="SSF51735">
    <property type="entry name" value="NAD(P)-binding Rossmann-fold domains"/>
    <property type="match status" value="1"/>
</dbReference>
<dbReference type="EC" id="1.1.1.-" evidence="4"/>
<comment type="similarity">
    <text evidence="1 3">Belongs to the short-chain dehydrogenases/reductases (SDR) family.</text>
</comment>